<comment type="caution">
    <text evidence="2">The sequence shown here is derived from an EMBL/GenBank/DDBJ whole genome shotgun (WGS) entry which is preliminary data.</text>
</comment>
<evidence type="ECO:0000313" key="3">
    <source>
        <dbReference type="Proteomes" id="UP001054252"/>
    </source>
</evidence>
<feature type="region of interest" description="Disordered" evidence="1">
    <location>
        <begin position="37"/>
        <end position="73"/>
    </location>
</feature>
<dbReference type="AlphaFoldDB" id="A0AAV5K5W2"/>
<evidence type="ECO:0000313" key="2">
    <source>
        <dbReference type="EMBL" id="GKV20146.1"/>
    </source>
</evidence>
<gene>
    <name evidence="2" type="ORF">SLEP1_g30307</name>
</gene>
<proteinExistence type="predicted"/>
<evidence type="ECO:0000256" key="1">
    <source>
        <dbReference type="SAM" id="MobiDB-lite"/>
    </source>
</evidence>
<protein>
    <submittedName>
        <fullName evidence="2">Uncharacterized protein</fullName>
    </submittedName>
</protein>
<name>A0AAV5K5W2_9ROSI</name>
<keyword evidence="3" id="KW-1185">Reference proteome</keyword>
<feature type="region of interest" description="Disordered" evidence="1">
    <location>
        <begin position="1"/>
        <end position="20"/>
    </location>
</feature>
<sequence length="73" mass="7927">MPSPPCLRTGPVLGPVSKTAQSQTELIVNDVISKPNLYDENPDLGLREKKKADDSSSKRFGVNDDKIEQGTVT</sequence>
<dbReference type="Proteomes" id="UP001054252">
    <property type="component" value="Unassembled WGS sequence"/>
</dbReference>
<organism evidence="2 3">
    <name type="scientific">Rubroshorea leprosula</name>
    <dbReference type="NCBI Taxonomy" id="152421"/>
    <lineage>
        <taxon>Eukaryota</taxon>
        <taxon>Viridiplantae</taxon>
        <taxon>Streptophyta</taxon>
        <taxon>Embryophyta</taxon>
        <taxon>Tracheophyta</taxon>
        <taxon>Spermatophyta</taxon>
        <taxon>Magnoliopsida</taxon>
        <taxon>eudicotyledons</taxon>
        <taxon>Gunneridae</taxon>
        <taxon>Pentapetalae</taxon>
        <taxon>rosids</taxon>
        <taxon>malvids</taxon>
        <taxon>Malvales</taxon>
        <taxon>Dipterocarpaceae</taxon>
        <taxon>Rubroshorea</taxon>
    </lineage>
</organism>
<accession>A0AAV5K5W2</accession>
<reference evidence="2 3" key="1">
    <citation type="journal article" date="2021" name="Commun. Biol.">
        <title>The genome of Shorea leprosula (Dipterocarpaceae) highlights the ecological relevance of drought in aseasonal tropical rainforests.</title>
        <authorList>
            <person name="Ng K.K.S."/>
            <person name="Kobayashi M.J."/>
            <person name="Fawcett J.A."/>
            <person name="Hatakeyama M."/>
            <person name="Paape T."/>
            <person name="Ng C.H."/>
            <person name="Ang C.C."/>
            <person name="Tnah L.H."/>
            <person name="Lee C.T."/>
            <person name="Nishiyama T."/>
            <person name="Sese J."/>
            <person name="O'Brien M.J."/>
            <person name="Copetti D."/>
            <person name="Mohd Noor M.I."/>
            <person name="Ong R.C."/>
            <person name="Putra M."/>
            <person name="Sireger I.Z."/>
            <person name="Indrioko S."/>
            <person name="Kosugi Y."/>
            <person name="Izuno A."/>
            <person name="Isagi Y."/>
            <person name="Lee S.L."/>
            <person name="Shimizu K.K."/>
        </authorList>
    </citation>
    <scope>NUCLEOTIDE SEQUENCE [LARGE SCALE GENOMIC DNA]</scope>
    <source>
        <strain evidence="2">214</strain>
    </source>
</reference>
<feature type="compositionally biased region" description="Basic and acidic residues" evidence="1">
    <location>
        <begin position="45"/>
        <end position="73"/>
    </location>
</feature>
<dbReference type="EMBL" id="BPVZ01000054">
    <property type="protein sequence ID" value="GKV20146.1"/>
    <property type="molecule type" value="Genomic_DNA"/>
</dbReference>